<feature type="compositionally biased region" description="Basic and acidic residues" evidence="2">
    <location>
        <begin position="1001"/>
        <end position="1014"/>
    </location>
</feature>
<proteinExistence type="predicted"/>
<feature type="compositionally biased region" description="Basic and acidic residues" evidence="2">
    <location>
        <begin position="1509"/>
        <end position="1519"/>
    </location>
</feature>
<evidence type="ECO:0000259" key="4">
    <source>
        <dbReference type="PROSITE" id="PS52042"/>
    </source>
</evidence>
<feature type="compositionally biased region" description="Polar residues" evidence="2">
    <location>
        <begin position="911"/>
        <end position="922"/>
    </location>
</feature>
<evidence type="ECO:0000256" key="2">
    <source>
        <dbReference type="SAM" id="MobiDB-lite"/>
    </source>
</evidence>
<evidence type="ECO:0000313" key="5">
    <source>
        <dbReference type="Proteomes" id="UP000694865"/>
    </source>
</evidence>
<feature type="region of interest" description="Disordered" evidence="2">
    <location>
        <begin position="1478"/>
        <end position="1535"/>
    </location>
</feature>
<dbReference type="PROSITE" id="PS50096">
    <property type="entry name" value="IQ"/>
    <property type="match status" value="1"/>
</dbReference>
<dbReference type="PROSITE" id="PS50203">
    <property type="entry name" value="CALPAIN_CAT"/>
    <property type="match status" value="1"/>
</dbReference>
<feature type="compositionally biased region" description="Basic and acidic residues" evidence="2">
    <location>
        <begin position="475"/>
        <end position="531"/>
    </location>
</feature>
<sequence length="1781" mass="201234">MALKRDRTSPDTERDKQVEKMTAYHREFIYPVLPIPLEQIYELASKILGKKMKLPKNICVNEEEEDFLPELSPMPLQGRKSRGKIDRKGSSLHAEKKTASVNLNIAELAKPGGRRASAFPVPGGEGKISALPGIEEFQRDTNSRKMSAPSVDDPRRSSVPSALDTEYWRDRAASIAASVIGSTGESKRHKAVIWPEFSDNDINQEKWEVPHKTKEKEKGKSPNLQHFFEDADGRIDMPPSLKQKVDHWKRPQDFILDKTPIVFDENATDFDLMSTNEHIHDCELMRWIISQITTLWRITMVADPEAPSSTMVSPPMNHMWKPWEHIYAMNKVGKGPHIPAYNPSGKYVVRLYWMGCWRKIIVDDTIPFDDNENMLLPSTTVQNELWPMLLTKAIIKVASLDYNGGSNNSEFGDVTIIHVLTGWLPETIPLQYGHIHQVWDLVKKLLPEFTLPEPGEQKLPELDSMKKDGSKAEIELAGKDGKKDEKGGKDGKDKEKEKSDKPEKPAKEKDHKEDKKDKKDKDKDKDKDKRPGTQGEPGIDKDAILGDVSMGPQVAIFISYENPPKVPARVSLLGEMADASERLRQSGLSHVFPHPLLLTRTRSCPLVAPPPPPVVPAWKLIRQKKKKTTPHDQAPEPEIKRPEQWIEVTSPYVNYKVSPIPIPTDTKRPKSSLSRGGGSRPSTALMGEIMTEIDEDNPEKMEELLQKLKEQEKEKPKEESPPDNQKLDFPKPDTPSIKDGKDGKKGAKDEKKDNKREKSAAKLEKIEEPGKGRKLSSGLKRKESEKAPSLKSEKMEKSDKEKLTPIGKDPKDLKEKDSSLKPGDGDVDAMSLLTETASKADGSSNEEQEEDDKEKEKVAPVQKDIWMHFEDFAKCFKTLYIFHKPNTYISNHKMSDLKKLELMIMQKQQAGAQNVQPVNVKQKSAAPGGPAPASSMTAQTPARQPFSPSPQHHHHQGQGDDRQPQYMFVDSLESSEIIISFSSLSRWFDPPPEPPKTAHSMIRERKDRESDKDSVAASGGSLIEDRRHVLRFMMNAPLGYHIHLCSSTNLVFGDEETVMAYLTRESCRFVDHANQVMMSIKNAIQYFDDKDNFSEAMSKLAILHYPVKEGVKSAMHNFEVFNEALYSTLRNALGENFTADMVFAWKAFNYDVITRNVLGGVSSPGSRPEDTHSESGATGASRKSAKAGRKRESVEAVAGNREPTEEEIAAAIEVQKHWRGFYVRKIRQAREPGCEENLQAKEHLLKSWALMESTWEQHALTLFRTIFKIDPELMPKFPFYQDEWNKISYSDYQGNYPDQPPNTWFVVFRYSVKVTEDQIAAVQLSTSKSDVYILLQVLDNEVEVAKTTGKGHVVIPSFTFLRDRDSGEDQPPRRSSSRASQRGGSKLHTSVSGSSLSSGKKRQESAGSGRGSRGSRRSSADLQRPDEEVDGGSDKEQEYKPHKYIIQAKVLRKSWPLSESSWAFVQVLKDLEKSELKAIKDRPTSAPKSDKAATTVPKGGGGGKKGKDKGKEKERDKLSTSRPPSQQFDISKPNWTLRVVLDQTPTEEIEIKKDTERQDEIRAMKQAWEAAEPGRALKAQASRAKFLAERMIKTQPEDDEPTEPTEPTIEGPPKTPASEIDENPADVILLNEPPPPPAPKEILQVIDKTPFIRSTESEPRLLDDEEMNRQRAEQEQLIQQYKAFREEVLTWREEDRKRRNLTKEMQIQECEELQEKLDKARKGINTPREEFRQKFLEAERKRLEEIASQEAALKAEQEKSSPSPKGRKSAKGKKSAGKKKK</sequence>
<organism evidence="5 6">
    <name type="scientific">Saccoglossus kowalevskii</name>
    <name type="common">Acorn worm</name>
    <dbReference type="NCBI Taxonomy" id="10224"/>
    <lineage>
        <taxon>Eukaryota</taxon>
        <taxon>Metazoa</taxon>
        <taxon>Hemichordata</taxon>
        <taxon>Enteropneusta</taxon>
        <taxon>Harrimaniidae</taxon>
        <taxon>Saccoglossus</taxon>
    </lineage>
</organism>
<dbReference type="InterPro" id="IPR054093">
    <property type="entry name" value="Androglobin_II"/>
</dbReference>
<dbReference type="RefSeq" id="XP_006811496.1">
    <property type="nucleotide sequence ID" value="XM_006811433.1"/>
</dbReference>
<dbReference type="GeneID" id="100369598"/>
<dbReference type="PANTHER" id="PTHR46298:SF1">
    <property type="entry name" value="ANDROGLOBIN"/>
    <property type="match status" value="1"/>
</dbReference>
<dbReference type="Gene3D" id="1.10.490.10">
    <property type="entry name" value="Globins"/>
    <property type="match status" value="1"/>
</dbReference>
<name>A0ABM0LUQ5_SACKO</name>
<feature type="compositionally biased region" description="Basic and acidic residues" evidence="2">
    <location>
        <begin position="1655"/>
        <end position="1672"/>
    </location>
</feature>
<dbReference type="Proteomes" id="UP000694865">
    <property type="component" value="Unplaced"/>
</dbReference>
<dbReference type="CDD" id="cd22307">
    <property type="entry name" value="Adgb_C_mid-like"/>
    <property type="match status" value="1"/>
</dbReference>
<feature type="region of interest" description="Disordered" evidence="2">
    <location>
        <begin position="989"/>
        <end position="1018"/>
    </location>
</feature>
<dbReference type="InterPro" id="IPR057249">
    <property type="entry name" value="Globin_CP_ADGB"/>
</dbReference>
<dbReference type="SUPFAM" id="SSF54001">
    <property type="entry name" value="Cysteine proteinases"/>
    <property type="match status" value="1"/>
</dbReference>
<dbReference type="Pfam" id="PF00648">
    <property type="entry name" value="Peptidase_C2"/>
    <property type="match status" value="1"/>
</dbReference>
<dbReference type="PANTHER" id="PTHR46298">
    <property type="entry name" value="ANDROGLOBIN"/>
    <property type="match status" value="1"/>
</dbReference>
<dbReference type="InterPro" id="IPR053033">
    <property type="entry name" value="Androglobin-like"/>
</dbReference>
<feature type="compositionally biased region" description="Basic and acidic residues" evidence="2">
    <location>
        <begin position="698"/>
        <end position="771"/>
    </location>
</feature>
<dbReference type="InterPro" id="IPR000971">
    <property type="entry name" value="Globin"/>
</dbReference>
<dbReference type="SMART" id="SM00230">
    <property type="entry name" value="CysPc"/>
    <property type="match status" value="1"/>
</dbReference>
<feature type="compositionally biased region" description="Low complexity" evidence="2">
    <location>
        <begin position="924"/>
        <end position="935"/>
    </location>
</feature>
<evidence type="ECO:0000259" key="3">
    <source>
        <dbReference type="PROSITE" id="PS50203"/>
    </source>
</evidence>
<feature type="region of interest" description="Disordered" evidence="2">
    <location>
        <begin position="624"/>
        <end position="643"/>
    </location>
</feature>
<dbReference type="InterPro" id="IPR038765">
    <property type="entry name" value="Papain-like_cys_pep_sf"/>
</dbReference>
<feature type="region of interest" description="Disordered" evidence="2">
    <location>
        <begin position="138"/>
        <end position="159"/>
    </location>
</feature>
<feature type="compositionally biased region" description="Basic and acidic residues" evidence="2">
    <location>
        <begin position="83"/>
        <end position="94"/>
    </location>
</feature>
<dbReference type="PROSITE" id="PS52042">
    <property type="entry name" value="GLOBIN_CP_ADGB"/>
    <property type="match status" value="1"/>
</dbReference>
<dbReference type="Pfam" id="PF00042">
    <property type="entry name" value="Globin"/>
    <property type="match status" value="1"/>
</dbReference>
<feature type="compositionally biased region" description="Basic residues" evidence="2">
    <location>
        <begin position="1765"/>
        <end position="1781"/>
    </location>
</feature>
<keyword evidence="5" id="KW-1185">Reference proteome</keyword>
<feature type="compositionally biased region" description="Basic and acidic residues" evidence="2">
    <location>
        <begin position="1362"/>
        <end position="1372"/>
    </location>
</feature>
<evidence type="ECO:0000313" key="6">
    <source>
        <dbReference type="RefSeq" id="XP_006811496.1"/>
    </source>
</evidence>
<feature type="compositionally biased region" description="Acidic residues" evidence="2">
    <location>
        <begin position="844"/>
        <end position="853"/>
    </location>
</feature>
<feature type="compositionally biased region" description="Basic and acidic residues" evidence="2">
    <location>
        <begin position="780"/>
        <end position="819"/>
    </location>
</feature>
<feature type="region of interest" description="Disordered" evidence="2">
    <location>
        <begin position="656"/>
        <end position="858"/>
    </location>
</feature>
<protein>
    <submittedName>
        <fullName evidence="6">Androglobin-like</fullName>
    </submittedName>
</protein>
<dbReference type="Pfam" id="PF22068">
    <property type="entry name" value="Androglobin_II"/>
    <property type="match status" value="1"/>
</dbReference>
<feature type="region of interest" description="Disordered" evidence="2">
    <location>
        <begin position="71"/>
        <end position="94"/>
    </location>
</feature>
<feature type="region of interest" description="Disordered" evidence="2">
    <location>
        <begin position="1592"/>
        <end position="1672"/>
    </location>
</feature>
<reference evidence="6" key="1">
    <citation type="submission" date="2025-08" db="UniProtKB">
        <authorList>
            <consortium name="RefSeq"/>
        </authorList>
    </citation>
    <scope>IDENTIFICATION</scope>
    <source>
        <tissue evidence="6">Testes</tissue>
    </source>
</reference>
<feature type="region of interest" description="Disordered" evidence="2">
    <location>
        <begin position="475"/>
        <end position="546"/>
    </location>
</feature>
<dbReference type="InterPro" id="IPR001300">
    <property type="entry name" value="Peptidase_C2_calpain_cat"/>
</dbReference>
<dbReference type="SUPFAM" id="SSF46458">
    <property type="entry name" value="Globin-like"/>
    <property type="match status" value="2"/>
</dbReference>
<feature type="region of interest" description="Disordered" evidence="2">
    <location>
        <begin position="1748"/>
        <end position="1781"/>
    </location>
</feature>
<dbReference type="InterPro" id="IPR009050">
    <property type="entry name" value="Globin-like_sf"/>
</dbReference>
<comment type="caution">
    <text evidence="1">Lacks conserved residue(s) required for the propagation of feature annotation.</text>
</comment>
<feature type="compositionally biased region" description="Polar residues" evidence="2">
    <location>
        <begin position="833"/>
        <end position="843"/>
    </location>
</feature>
<evidence type="ECO:0000256" key="1">
    <source>
        <dbReference type="PROSITE-ProRule" id="PRU00239"/>
    </source>
</evidence>
<feature type="domain" description="Calpain catalytic" evidence="3">
    <location>
        <begin position="248"/>
        <end position="439"/>
    </location>
</feature>
<feature type="region of interest" description="Disordered" evidence="2">
    <location>
        <begin position="1161"/>
        <end position="1202"/>
    </location>
</feature>
<feature type="compositionally biased region" description="Basic and acidic residues" evidence="2">
    <location>
        <begin position="1478"/>
        <end position="1491"/>
    </location>
</feature>
<gene>
    <name evidence="6" type="primary">LOC100369598</name>
</gene>
<feature type="region of interest" description="Disordered" evidence="2">
    <location>
        <begin position="911"/>
        <end position="963"/>
    </location>
</feature>
<dbReference type="InterPro" id="IPR054095">
    <property type="entry name" value="Androglobin_V"/>
</dbReference>
<dbReference type="InterPro" id="IPR012292">
    <property type="entry name" value="Globin/Proto"/>
</dbReference>
<feature type="compositionally biased region" description="Low complexity" evidence="2">
    <location>
        <begin position="1373"/>
        <end position="1398"/>
    </location>
</feature>
<accession>A0ABM0LUQ5</accession>
<feature type="compositionally biased region" description="Polar residues" evidence="2">
    <location>
        <begin position="1520"/>
        <end position="1529"/>
    </location>
</feature>
<feature type="region of interest" description="Disordered" evidence="2">
    <location>
        <begin position="1362"/>
        <end position="1436"/>
    </location>
</feature>
<dbReference type="Pfam" id="PF22070">
    <property type="entry name" value="Androglobin_V"/>
    <property type="match status" value="1"/>
</dbReference>
<feature type="compositionally biased region" description="Basic and acidic residues" evidence="2">
    <location>
        <begin position="629"/>
        <end position="643"/>
    </location>
</feature>
<feature type="domain" description="Globin" evidence="4">
    <location>
        <begin position="1043"/>
        <end position="1269"/>
    </location>
</feature>